<dbReference type="InterPro" id="IPR036291">
    <property type="entry name" value="NAD(P)-bd_dom_sf"/>
</dbReference>
<organism evidence="2 3">
    <name type="scientific">Methyloceanibacter caenitepidi</name>
    <dbReference type="NCBI Taxonomy" id="1384459"/>
    <lineage>
        <taxon>Bacteria</taxon>
        <taxon>Pseudomonadati</taxon>
        <taxon>Pseudomonadota</taxon>
        <taxon>Alphaproteobacteria</taxon>
        <taxon>Hyphomicrobiales</taxon>
        <taxon>Hyphomicrobiaceae</taxon>
        <taxon>Methyloceanibacter</taxon>
    </lineage>
</organism>
<evidence type="ECO:0000259" key="1">
    <source>
        <dbReference type="Pfam" id="PF01370"/>
    </source>
</evidence>
<dbReference type="Proteomes" id="UP000031643">
    <property type="component" value="Chromosome"/>
</dbReference>
<dbReference type="KEGG" id="mcg:GL4_2765"/>
<dbReference type="Pfam" id="PF01370">
    <property type="entry name" value="Epimerase"/>
    <property type="match status" value="1"/>
</dbReference>
<dbReference type="SUPFAM" id="SSF51735">
    <property type="entry name" value="NAD(P)-binding Rossmann-fold domains"/>
    <property type="match status" value="1"/>
</dbReference>
<dbReference type="EMBL" id="AP014648">
    <property type="protein sequence ID" value="BAQ18199.1"/>
    <property type="molecule type" value="Genomic_DNA"/>
</dbReference>
<accession>A0A0A8K882</accession>
<dbReference type="RefSeq" id="WP_045368257.1">
    <property type="nucleotide sequence ID" value="NZ_AP014648.1"/>
</dbReference>
<gene>
    <name evidence="2" type="ORF">GL4_2765</name>
</gene>
<dbReference type="GO" id="GO:0004029">
    <property type="term" value="F:aldehyde dehydrogenase (NAD+) activity"/>
    <property type="evidence" value="ECO:0007669"/>
    <property type="project" value="TreeGrafter"/>
</dbReference>
<dbReference type="EC" id="5.1.3.2" evidence="2"/>
<keyword evidence="2" id="KW-0413">Isomerase</keyword>
<evidence type="ECO:0000313" key="3">
    <source>
        <dbReference type="Proteomes" id="UP000031643"/>
    </source>
</evidence>
<evidence type="ECO:0000313" key="2">
    <source>
        <dbReference type="EMBL" id="BAQ18199.1"/>
    </source>
</evidence>
<dbReference type="STRING" id="1384459.GL4_2765"/>
<keyword evidence="3" id="KW-1185">Reference proteome</keyword>
<dbReference type="HOGENOM" id="CLU_065997_0_0_5"/>
<proteinExistence type="predicted"/>
<protein>
    <submittedName>
        <fullName evidence="2">UDP-glucose 4-epimerase</fullName>
        <ecNumber evidence="2">5.1.3.2</ecNumber>
    </submittedName>
</protein>
<dbReference type="InterPro" id="IPR001509">
    <property type="entry name" value="Epimerase_deHydtase"/>
</dbReference>
<reference evidence="2 3" key="1">
    <citation type="submission" date="2014-09" db="EMBL/GenBank/DDBJ databases">
        <title>Genome sequencing of Methyloceanibacter caenitepidi Gela4.</title>
        <authorList>
            <person name="Takeuchi M."/>
            <person name="Susumu S."/>
            <person name="Kamagata Y."/>
            <person name="Oshima K."/>
            <person name="Hattori M."/>
            <person name="Iwasaki W."/>
        </authorList>
    </citation>
    <scope>NUCLEOTIDE SEQUENCE [LARGE SCALE GENOMIC DNA]</scope>
    <source>
        <strain evidence="2 3">Gela4</strain>
    </source>
</reference>
<dbReference type="PANTHER" id="PTHR48079">
    <property type="entry name" value="PROTEIN YEEZ"/>
    <property type="match status" value="1"/>
</dbReference>
<dbReference type="GO" id="GO:0003978">
    <property type="term" value="F:UDP-glucose 4-epimerase activity"/>
    <property type="evidence" value="ECO:0007669"/>
    <property type="project" value="UniProtKB-EC"/>
</dbReference>
<name>A0A0A8K882_9HYPH</name>
<dbReference type="PANTHER" id="PTHR48079:SF6">
    <property type="entry name" value="NAD(P)-BINDING DOMAIN-CONTAINING PROTEIN-RELATED"/>
    <property type="match status" value="1"/>
</dbReference>
<dbReference type="Gene3D" id="3.40.50.720">
    <property type="entry name" value="NAD(P)-binding Rossmann-like Domain"/>
    <property type="match status" value="1"/>
</dbReference>
<dbReference type="OrthoDB" id="9814124at2"/>
<dbReference type="AlphaFoldDB" id="A0A0A8K882"/>
<dbReference type="GO" id="GO:0005737">
    <property type="term" value="C:cytoplasm"/>
    <property type="evidence" value="ECO:0007669"/>
    <property type="project" value="TreeGrafter"/>
</dbReference>
<feature type="domain" description="NAD-dependent epimerase/dehydratase" evidence="1">
    <location>
        <begin position="16"/>
        <end position="224"/>
    </location>
</feature>
<dbReference type="InterPro" id="IPR051783">
    <property type="entry name" value="NAD(P)-dependent_oxidoreduct"/>
</dbReference>
<sequence>MPGAKAQEPDRKPLVALTGATGFIGQHLLQGLTDRGYRVRVLLRRPTQMPESCASVLIGDIAKPYNMSEALAEVDAVIHTAGIPHAMTGLPEDDYRLFNTDATVRFAKAAKRARVKRFLFLSSIRAQSGPVASCVLTEDQEARPTDAYGRSKLEAERGVAETGLDWAALRLALVYGPGAGGNVAKLVKLARAPYPLPLAGLKARHSLLALDNLVEAVDRILMAPAPLHRPFIVADPTPVTVAEMVRALRSGLGRRAGLFYVPPSLLKAALAAIGPQVETGPLFNSLVADTAALRALNWAPPIATQQGLAALARQMPG</sequence>